<dbReference type="RefSeq" id="XP_013432107.1">
    <property type="nucleotide sequence ID" value="XM_013576653.1"/>
</dbReference>
<proteinExistence type="predicted"/>
<keyword evidence="4" id="KW-1185">Reference proteome</keyword>
<feature type="chain" id="PRO_5001701902" evidence="2">
    <location>
        <begin position="20"/>
        <end position="144"/>
    </location>
</feature>
<feature type="transmembrane region" description="Helical" evidence="1">
    <location>
        <begin position="43"/>
        <end position="66"/>
    </location>
</feature>
<organism evidence="3 4">
    <name type="scientific">Aureobasidium namibiae CBS 147.97</name>
    <dbReference type="NCBI Taxonomy" id="1043004"/>
    <lineage>
        <taxon>Eukaryota</taxon>
        <taxon>Fungi</taxon>
        <taxon>Dikarya</taxon>
        <taxon>Ascomycota</taxon>
        <taxon>Pezizomycotina</taxon>
        <taxon>Dothideomycetes</taxon>
        <taxon>Dothideomycetidae</taxon>
        <taxon>Dothideales</taxon>
        <taxon>Saccotheciaceae</taxon>
        <taxon>Aureobasidium</taxon>
    </lineage>
</organism>
<name>A0A074X296_9PEZI</name>
<dbReference type="HOGENOM" id="CLU_2037580_0_0_1"/>
<accession>A0A074X296</accession>
<evidence type="ECO:0000256" key="1">
    <source>
        <dbReference type="SAM" id="Phobius"/>
    </source>
</evidence>
<sequence length="144" mass="15155">MHFTKTIAAAFALTAAVSALPLQKRQDNAAIGNPNSVFLLRHPFYPLPTASLVAIATYLLPSSLYLDQDMEIKLTHISDILDDLLTNIQGGLRGGLDFLSIPSGSGAKKAKRADSGAANPLVDLGENVEGGVEGFLDFLGTSSD</sequence>
<keyword evidence="1" id="KW-1133">Transmembrane helix</keyword>
<feature type="signal peptide" evidence="2">
    <location>
        <begin position="1"/>
        <end position="19"/>
    </location>
</feature>
<dbReference type="GeneID" id="25412884"/>
<dbReference type="OrthoDB" id="3878703at2759"/>
<keyword evidence="1" id="KW-0472">Membrane</keyword>
<evidence type="ECO:0000256" key="2">
    <source>
        <dbReference type="SAM" id="SignalP"/>
    </source>
</evidence>
<reference evidence="3 4" key="1">
    <citation type="journal article" date="2014" name="BMC Genomics">
        <title>Genome sequencing of four Aureobasidium pullulans varieties: biotechnological potential, stress tolerance, and description of new species.</title>
        <authorList>
            <person name="Gostin Ar C."/>
            <person name="Ohm R.A."/>
            <person name="Kogej T."/>
            <person name="Sonjak S."/>
            <person name="Turk M."/>
            <person name="Zajc J."/>
            <person name="Zalar P."/>
            <person name="Grube M."/>
            <person name="Sun H."/>
            <person name="Han J."/>
            <person name="Sharma A."/>
            <person name="Chiniquy J."/>
            <person name="Ngan C.Y."/>
            <person name="Lipzen A."/>
            <person name="Barry K."/>
            <person name="Grigoriev I.V."/>
            <person name="Gunde-Cimerman N."/>
        </authorList>
    </citation>
    <scope>NUCLEOTIDE SEQUENCE [LARGE SCALE GENOMIC DNA]</scope>
    <source>
        <strain evidence="3 4">CBS 147.97</strain>
    </source>
</reference>
<protein>
    <submittedName>
        <fullName evidence="3">Uncharacterized protein</fullName>
    </submittedName>
</protein>
<evidence type="ECO:0000313" key="3">
    <source>
        <dbReference type="EMBL" id="KEQ77904.1"/>
    </source>
</evidence>
<dbReference type="Proteomes" id="UP000027730">
    <property type="component" value="Unassembled WGS sequence"/>
</dbReference>
<keyword evidence="2" id="KW-0732">Signal</keyword>
<dbReference type="AlphaFoldDB" id="A0A074X296"/>
<gene>
    <name evidence="3" type="ORF">M436DRAFT_59856</name>
</gene>
<evidence type="ECO:0000313" key="4">
    <source>
        <dbReference type="Proteomes" id="UP000027730"/>
    </source>
</evidence>
<keyword evidence="1" id="KW-0812">Transmembrane</keyword>
<dbReference type="EMBL" id="KL584702">
    <property type="protein sequence ID" value="KEQ77904.1"/>
    <property type="molecule type" value="Genomic_DNA"/>
</dbReference>